<evidence type="ECO:0000256" key="3">
    <source>
        <dbReference type="ARBA" id="ARBA00022821"/>
    </source>
</evidence>
<feature type="domain" description="Disease resistance protein RPS4B/Roq1-like leucine-rich repeats" evidence="6">
    <location>
        <begin position="157"/>
        <end position="241"/>
    </location>
</feature>
<evidence type="ECO:0000256" key="2">
    <source>
        <dbReference type="ARBA" id="ARBA00022737"/>
    </source>
</evidence>
<proteinExistence type="predicted"/>
<organism evidence="7 8">
    <name type="scientific">Rosa chinensis</name>
    <name type="common">China rose</name>
    <dbReference type="NCBI Taxonomy" id="74649"/>
    <lineage>
        <taxon>Eukaryota</taxon>
        <taxon>Viridiplantae</taxon>
        <taxon>Streptophyta</taxon>
        <taxon>Embryophyta</taxon>
        <taxon>Tracheophyta</taxon>
        <taxon>Spermatophyta</taxon>
        <taxon>Magnoliopsida</taxon>
        <taxon>eudicotyledons</taxon>
        <taxon>Gunneridae</taxon>
        <taxon>Pentapetalae</taxon>
        <taxon>rosids</taxon>
        <taxon>fabids</taxon>
        <taxon>Rosales</taxon>
        <taxon>Rosaceae</taxon>
        <taxon>Rosoideae</taxon>
        <taxon>Rosoideae incertae sedis</taxon>
        <taxon>Rosa</taxon>
    </lineage>
</organism>
<dbReference type="AlphaFoldDB" id="A0A2P6QT05"/>
<keyword evidence="2" id="KW-0677">Repeat</keyword>
<dbReference type="Pfam" id="PF23286">
    <property type="entry name" value="LRR_13"/>
    <property type="match status" value="3"/>
</dbReference>
<evidence type="ECO:0000313" key="7">
    <source>
        <dbReference type="EMBL" id="PRQ37300.1"/>
    </source>
</evidence>
<evidence type="ECO:0000313" key="8">
    <source>
        <dbReference type="Proteomes" id="UP000238479"/>
    </source>
</evidence>
<feature type="domain" description="Disease resistance protein RPS4B/Roq1-like leucine-rich repeats" evidence="6">
    <location>
        <begin position="296"/>
        <end position="382"/>
    </location>
</feature>
<sequence length="1085" mass="123285">MRGSHIQQLWEGIQPLQNLKAIVLSHCPYLVKIPDLTKAKNLEKLFLDGCSSLFEVHPSISGLQNLDFLKLANCKELKILPSSIHMKSLKTLELFGCGNLENFPEISQVINELSDLHLYATAIKELPSSINNLTGLVTLDLRGCREFKSLPSSICMKSLETLNLSGLSNVEKFPEISEVMTQLKWLRLDGTAIKDLPSSINNLAGLYTLTLEGCRELKSLPSSIHLKSLRSLYLSGCSNLKKFPEISEVMKGLRELHLDGTAIKELPSSINNLVGLFTLNLKGCRELKSLPSSIHLASLQRLNLSCCSNLEKFPEISEVMKGVRELSLDGTAIKELPSSIKRLQGLKSVSMRNCRSLVFLPDSVCNLAQLTNLDLSGCSNLSSLPENFGTLKLLAELKLQDSGVKQLPLSILCLRALKISISCNRFIEIKAPFSAWSSSILRHLSQHGYQQTGYLRHLDLSDCNLLEVLDGITYLSSLESLVLCRNNFESLPPTMNRLGRLRDLRLEDCSRLKSIPELSSTINYIDARDCIALNTVSKPKQLYHSIHFFTFSNCLQLIQTNLFRDIVERHSHFQDNCLRSLRFNMSLPGSEVPDWFNHHSSGFSLSVQLPPNWFDSKFLGFAICANPLLRFIAGKPSYQSDCVRWYQSRSSLSLLFTLVAMGEVTKSDIEALTAAFTAAINSMNNHIGEIRGLLRERNNNNNNNNQNRGGEGGQRARALRGGGGDINYDSEVEVDRFFETMEVPKHKQAKMVSQKLKKDAAYWWDQLQSSHQRQGKERVRTWRKMKGLLSEKFLPRDFSIKNYSPKVFEKKLEFKLSLPVEINSLSEEKPEEFLMEGAPQEIIHDNQEEVKDEIVHVDMVINNEEVLEPKINHSEPDIIQERNLESRDESTKVAYESQNAYDRLIFGVGFMIVPSKFAEDQANNPQVQLSNFFSSLLSTYSCPLFKMNSRASSFIVEENDVGRECAQFSQKTIKAKKRRRIKKSDWKIGNSRVMRLLAAGIFKKSWFWTFRVTRTKSQGFIVSDVGRDFSQDFSQFQPKISNRRKRLHIKKNNLNIGNWYSNRLLNDGINHKLLFWIYRDSRAKS</sequence>
<dbReference type="PANTHER" id="PTHR48051:SF1">
    <property type="entry name" value="RAS SUPPRESSOR PROTEIN 1"/>
    <property type="match status" value="1"/>
</dbReference>
<evidence type="ECO:0000256" key="1">
    <source>
        <dbReference type="ARBA" id="ARBA00022614"/>
    </source>
</evidence>
<dbReference type="STRING" id="74649.A0A2P6QT05"/>
<dbReference type="EMBL" id="PDCK01000042">
    <property type="protein sequence ID" value="PRQ37300.1"/>
    <property type="molecule type" value="Genomic_DNA"/>
</dbReference>
<dbReference type="SUPFAM" id="SSF52058">
    <property type="entry name" value="L domain-like"/>
    <property type="match status" value="2"/>
</dbReference>
<feature type="region of interest" description="Disordered" evidence="4">
    <location>
        <begin position="696"/>
        <end position="723"/>
    </location>
</feature>
<reference evidence="7 8" key="1">
    <citation type="journal article" date="2018" name="Nat. Genet.">
        <title>The Rosa genome provides new insights in the design of modern roses.</title>
        <authorList>
            <person name="Bendahmane M."/>
        </authorList>
    </citation>
    <scope>NUCLEOTIDE SEQUENCE [LARGE SCALE GENOMIC DNA]</scope>
    <source>
        <strain evidence="8">cv. Old Blush</strain>
    </source>
</reference>
<feature type="domain" description="Disease resistance protein RPS4B/Roq1-like leucine-rich repeats" evidence="6">
    <location>
        <begin position="86"/>
        <end position="156"/>
    </location>
</feature>
<dbReference type="Gramene" id="PRQ37300">
    <property type="protein sequence ID" value="PRQ37300"/>
    <property type="gene ID" value="RchiOBHm_Chr4g0401031"/>
</dbReference>
<dbReference type="InterPro" id="IPR045344">
    <property type="entry name" value="C-JID"/>
</dbReference>
<feature type="compositionally biased region" description="Low complexity" evidence="4">
    <location>
        <begin position="699"/>
        <end position="708"/>
    </location>
</feature>
<dbReference type="Pfam" id="PF20160">
    <property type="entry name" value="C-JID"/>
    <property type="match status" value="1"/>
</dbReference>
<dbReference type="InterPro" id="IPR050216">
    <property type="entry name" value="LRR_domain-containing"/>
</dbReference>
<evidence type="ECO:0000259" key="5">
    <source>
        <dbReference type="Pfam" id="PF20160"/>
    </source>
</evidence>
<name>A0A2P6QT05_ROSCH</name>
<dbReference type="InterPro" id="IPR003591">
    <property type="entry name" value="Leu-rich_rpt_typical-subtyp"/>
</dbReference>
<feature type="domain" description="C-JID" evidence="5">
    <location>
        <begin position="587"/>
        <end position="654"/>
    </location>
</feature>
<dbReference type="InterPro" id="IPR032675">
    <property type="entry name" value="LRR_dom_sf"/>
</dbReference>
<keyword evidence="8" id="KW-1185">Reference proteome</keyword>
<evidence type="ECO:0000256" key="4">
    <source>
        <dbReference type="SAM" id="MobiDB-lite"/>
    </source>
</evidence>
<gene>
    <name evidence="7" type="ORF">RchiOBHm_Chr4g0401031</name>
</gene>
<accession>A0A2P6QT05</accession>
<evidence type="ECO:0000259" key="6">
    <source>
        <dbReference type="Pfam" id="PF23286"/>
    </source>
</evidence>
<dbReference type="GO" id="GO:0005737">
    <property type="term" value="C:cytoplasm"/>
    <property type="evidence" value="ECO:0007669"/>
    <property type="project" value="TreeGrafter"/>
</dbReference>
<comment type="caution">
    <text evidence="7">The sequence shown here is derived from an EMBL/GenBank/DDBJ whole genome shotgun (WGS) entry which is preliminary data.</text>
</comment>
<dbReference type="SMART" id="SM00369">
    <property type="entry name" value="LRR_TYP"/>
    <property type="match status" value="6"/>
</dbReference>
<dbReference type="InterPro" id="IPR058546">
    <property type="entry name" value="RPS4B/Roq1-like_LRR"/>
</dbReference>
<keyword evidence="3" id="KW-0611">Plant defense</keyword>
<keyword evidence="1" id="KW-0433">Leucine-rich repeat</keyword>
<dbReference type="PANTHER" id="PTHR48051">
    <property type="match status" value="1"/>
</dbReference>
<dbReference type="Proteomes" id="UP000238479">
    <property type="component" value="Chromosome 4"/>
</dbReference>
<protein>
    <submittedName>
        <fullName evidence="7">Putative leucine-rich repeat domain, L domain-containing protein</fullName>
    </submittedName>
</protein>
<dbReference type="Gene3D" id="3.80.10.10">
    <property type="entry name" value="Ribonuclease Inhibitor"/>
    <property type="match status" value="3"/>
</dbReference>